<evidence type="ECO:0000256" key="2">
    <source>
        <dbReference type="ARBA" id="ARBA00022603"/>
    </source>
</evidence>
<organism evidence="6 7">
    <name type="scientific">Acinetobacter terrae</name>
    <dbReference type="NCBI Taxonomy" id="2731247"/>
    <lineage>
        <taxon>Bacteria</taxon>
        <taxon>Pseudomonadati</taxon>
        <taxon>Pseudomonadota</taxon>
        <taxon>Gammaproteobacteria</taxon>
        <taxon>Moraxellales</taxon>
        <taxon>Moraxellaceae</taxon>
        <taxon>Acinetobacter</taxon>
        <taxon>Acinetobacter Taxon 24</taxon>
    </lineage>
</organism>
<dbReference type="Gene3D" id="3.40.50.150">
    <property type="entry name" value="Vaccinia Virus protein VP39"/>
    <property type="match status" value="1"/>
</dbReference>
<dbReference type="GO" id="GO:0008168">
    <property type="term" value="F:methyltransferase activity"/>
    <property type="evidence" value="ECO:0007669"/>
    <property type="project" value="UniProtKB-KW"/>
</dbReference>
<dbReference type="GO" id="GO:0032259">
    <property type="term" value="P:methylation"/>
    <property type="evidence" value="ECO:0007669"/>
    <property type="project" value="UniProtKB-KW"/>
</dbReference>
<comment type="similarity">
    <text evidence="1">Belongs to the CFA/CMAS family.</text>
</comment>
<dbReference type="OrthoDB" id="6710536at2"/>
<accession>A0A4V2LPS0</accession>
<keyword evidence="3 6" id="KW-0808">Transferase</keyword>
<evidence type="ECO:0000256" key="1">
    <source>
        <dbReference type="ARBA" id="ARBA00010815"/>
    </source>
</evidence>
<dbReference type="CDD" id="cd02440">
    <property type="entry name" value="AdoMet_MTases"/>
    <property type="match status" value="1"/>
</dbReference>
<protein>
    <submittedName>
        <fullName evidence="6">Methyltransferase domain-containing protein</fullName>
    </submittedName>
</protein>
<dbReference type="AlphaFoldDB" id="A0A4V2LPS0"/>
<proteinExistence type="inferred from homology"/>
<keyword evidence="2 6" id="KW-0489">Methyltransferase</keyword>
<evidence type="ECO:0000256" key="5">
    <source>
        <dbReference type="ARBA" id="ARBA00023098"/>
    </source>
</evidence>
<dbReference type="InterPro" id="IPR029063">
    <property type="entry name" value="SAM-dependent_MTases_sf"/>
</dbReference>
<dbReference type="PANTHER" id="PTHR43667">
    <property type="entry name" value="CYCLOPROPANE-FATTY-ACYL-PHOSPHOLIPID SYNTHASE"/>
    <property type="match status" value="1"/>
</dbReference>
<evidence type="ECO:0000256" key="3">
    <source>
        <dbReference type="ARBA" id="ARBA00022679"/>
    </source>
</evidence>
<keyword evidence="5" id="KW-0443">Lipid metabolism</keyword>
<dbReference type="Proteomes" id="UP000291380">
    <property type="component" value="Unassembled WGS sequence"/>
</dbReference>
<sequence length="272" mass="31190">MKWLQTIQQQFSQHKYAINAKQLGDDAELAWSNLGYWDDATSSYPDACRQLADRLAQAVHLTSNDSLLDLGCGQGASLVHWQQHYHVQHIEAIELQASCVIQIQKHLPQLAAIHQHSFLTLKQIQFKSGFDVVLCIDAAYHSNLNSFLDSVCSVLNSKGRLGFHYLMLSEQWLNLNSLQKQKYQWLLKAADVNLDNLMTESVLKHTLQTYDFEEIEIRDLSEAVLQGFANYFQQLPQQTTDLDAFKIRMTAKLCRKLYVDGLVKYVQISARK</sequence>
<dbReference type="Pfam" id="PF02353">
    <property type="entry name" value="CMAS"/>
    <property type="match status" value="1"/>
</dbReference>
<dbReference type="SUPFAM" id="SSF53335">
    <property type="entry name" value="S-adenosyl-L-methionine-dependent methyltransferases"/>
    <property type="match status" value="1"/>
</dbReference>
<dbReference type="GO" id="GO:0006629">
    <property type="term" value="P:lipid metabolic process"/>
    <property type="evidence" value="ECO:0007669"/>
    <property type="project" value="UniProtKB-KW"/>
</dbReference>
<name>A0A4V2LPS0_9GAMM</name>
<reference evidence="6 7" key="1">
    <citation type="submission" date="2019-02" db="EMBL/GenBank/DDBJ databases">
        <title>High diversity of culturable Acinetobacter species in natural soil and water ecosystems.</title>
        <authorList>
            <person name="Radolfova-Krizova L."/>
            <person name="Nemec A."/>
        </authorList>
    </citation>
    <scope>NUCLEOTIDE SEQUENCE [LARGE SCALE GENOMIC DNA]</scope>
    <source>
        <strain evidence="6 7">ANC 4281</strain>
    </source>
</reference>
<gene>
    <name evidence="6" type="ORF">E0H85_09455</name>
</gene>
<dbReference type="InterPro" id="IPR050723">
    <property type="entry name" value="CFA/CMAS"/>
</dbReference>
<evidence type="ECO:0000256" key="4">
    <source>
        <dbReference type="ARBA" id="ARBA00022691"/>
    </source>
</evidence>
<dbReference type="PANTHER" id="PTHR43667:SF1">
    <property type="entry name" value="CYCLOPROPANE-FATTY-ACYL-PHOSPHOLIPID SYNTHASE"/>
    <property type="match status" value="1"/>
</dbReference>
<dbReference type="RefSeq" id="WP_131271334.1">
    <property type="nucleotide sequence ID" value="NZ_SJOA01000010.1"/>
</dbReference>
<keyword evidence="4" id="KW-0949">S-adenosyl-L-methionine</keyword>
<evidence type="ECO:0000313" key="7">
    <source>
        <dbReference type="Proteomes" id="UP000291380"/>
    </source>
</evidence>
<evidence type="ECO:0000313" key="6">
    <source>
        <dbReference type="EMBL" id="TCB58797.1"/>
    </source>
</evidence>
<comment type="caution">
    <text evidence="6">The sequence shown here is derived from an EMBL/GenBank/DDBJ whole genome shotgun (WGS) entry which is preliminary data.</text>
</comment>
<dbReference type="EMBL" id="SJOA01000010">
    <property type="protein sequence ID" value="TCB58797.1"/>
    <property type="molecule type" value="Genomic_DNA"/>
</dbReference>